<dbReference type="AlphaFoldDB" id="A0A8H6M830"/>
<evidence type="ECO:0000313" key="2">
    <source>
        <dbReference type="Proteomes" id="UP000521943"/>
    </source>
</evidence>
<sequence length="753" mass="84124">MVQCMPKSAEKTVAKIINKIMWGGKSVGVSHAVSSLPYAQGGKKVLNIAHRNEATHLKRAVRFSADNTEDWVIVATQLIEEDIPDSQKVDDLDATMHIFLQTWSARKQRAASTLPESIFQMLSVASKYNLRYAPPLLTEEGQRSLPAWYHPGKRGTTNTRDNGAIPQCLRDVHGVFTVGHLETLVSDFPHPPEFYEPPQEEDATLEPGCQCARCELLRQRGCRDPHICFKRAEHELSLLGEKWHPGANVPTIDVLVRRFEEVSTTLALSETEKVFDPLLSKYASRESGFRIFEPTKRPWSTSPLRTLPTPDILYAPTRAFLAVALPKATAPIQRAGYGIIVDGRPLEDHGTVTREDLPRSALWTNAIALFDFVSRVPKHEHFRLYTPSTALIEDLTTRLGKNEDEGWLSHECRRLMPALVGLLRNRSGLLILCEYTPGLGAQLAARASALAAATISMLPLNKPVLKFPIKYSQIVQGARLATQTQASLYAAIGDWHSKAATERRSTMENLTVAKATASRTLGHEPSSEAVWKSIRNANVTQKKIRAFLWKLMHGALPCGVNWNDNPAYADRALCQHCQVRETAEHLLTECPDSCQSTLWSLADGLLRRRGIPTILPMTFGNILICGLQNQKKKLTPGQERLRTLVLAETAWLIWVVRCKWVIDDEADPTLYPSVPEITNRWWKMINSKLDMDLLTSDKKRYDTKAIAAALVKDTWEGLLEDGATLGKSLECHRNVGVLVGRGLAARRPPGRNR</sequence>
<dbReference type="OrthoDB" id="3253907at2759"/>
<comment type="caution">
    <text evidence="1">The sequence shown here is derived from an EMBL/GenBank/DDBJ whole genome shotgun (WGS) entry which is preliminary data.</text>
</comment>
<reference evidence="1 2" key="1">
    <citation type="submission" date="2020-07" db="EMBL/GenBank/DDBJ databases">
        <title>Comparative genomics of pyrophilous fungi reveals a link between fire events and developmental genes.</title>
        <authorList>
            <consortium name="DOE Joint Genome Institute"/>
            <person name="Steindorff A.S."/>
            <person name="Carver A."/>
            <person name="Calhoun S."/>
            <person name="Stillman K."/>
            <person name="Liu H."/>
            <person name="Lipzen A."/>
            <person name="Pangilinan J."/>
            <person name="Labutti K."/>
            <person name="Bruns T.D."/>
            <person name="Grigoriev I.V."/>
        </authorList>
    </citation>
    <scope>NUCLEOTIDE SEQUENCE [LARGE SCALE GENOMIC DNA]</scope>
    <source>
        <strain evidence="1 2">CBS 144469</strain>
    </source>
</reference>
<proteinExistence type="predicted"/>
<evidence type="ECO:0000313" key="1">
    <source>
        <dbReference type="EMBL" id="KAF6756454.1"/>
    </source>
</evidence>
<dbReference type="EMBL" id="JACGCI010000026">
    <property type="protein sequence ID" value="KAF6756454.1"/>
    <property type="molecule type" value="Genomic_DNA"/>
</dbReference>
<keyword evidence="2" id="KW-1185">Reference proteome</keyword>
<accession>A0A8H6M830</accession>
<protein>
    <recommendedName>
        <fullName evidence="3">Reverse transcriptase zinc-binding domain-containing protein</fullName>
    </recommendedName>
</protein>
<evidence type="ECO:0008006" key="3">
    <source>
        <dbReference type="Google" id="ProtNLM"/>
    </source>
</evidence>
<name>A0A8H6M830_9AGAR</name>
<organism evidence="1 2">
    <name type="scientific">Ephemerocybe angulata</name>
    <dbReference type="NCBI Taxonomy" id="980116"/>
    <lineage>
        <taxon>Eukaryota</taxon>
        <taxon>Fungi</taxon>
        <taxon>Dikarya</taxon>
        <taxon>Basidiomycota</taxon>
        <taxon>Agaricomycotina</taxon>
        <taxon>Agaricomycetes</taxon>
        <taxon>Agaricomycetidae</taxon>
        <taxon>Agaricales</taxon>
        <taxon>Agaricineae</taxon>
        <taxon>Psathyrellaceae</taxon>
        <taxon>Ephemerocybe</taxon>
    </lineage>
</organism>
<gene>
    <name evidence="1" type="ORF">DFP72DRAFT_846762</name>
</gene>
<dbReference type="Proteomes" id="UP000521943">
    <property type="component" value="Unassembled WGS sequence"/>
</dbReference>